<evidence type="ECO:0000313" key="4">
    <source>
        <dbReference type="Proteomes" id="UP000373449"/>
    </source>
</evidence>
<reference evidence="3" key="1">
    <citation type="submission" date="2017-09" db="EMBL/GenBank/DDBJ databases">
        <title>FDA dAtabase for Regulatory Grade micrObial Sequences (FDA-ARGOS): Supporting development and validation of Infectious Disease Dx tests.</title>
        <authorList>
            <person name="Minogue T."/>
            <person name="Wolcott M."/>
            <person name="Wasieloski L."/>
            <person name="Aguilar W."/>
            <person name="Moore D."/>
            <person name="Tallon L."/>
            <person name="Sadzewicz L."/>
            <person name="Ott S."/>
            <person name="Zhao X."/>
            <person name="Nagaraj S."/>
            <person name="Vavikolanu K."/>
            <person name="Aluvathingal J."/>
            <person name="Nadendla S."/>
            <person name="Sichtig H."/>
        </authorList>
    </citation>
    <scope>NUCLEOTIDE SEQUENCE [LARGE SCALE GENOMIC DNA]</scope>
    <source>
        <strain evidence="3">FDAARGOS_387</strain>
    </source>
</reference>
<sequence>MRKPIPLDLASYKSAQLDSLIYTILEVAGENDVPPHLSQLISIAHDMSTEITESLRAGVSA</sequence>
<dbReference type="STRING" id="1111728.GCA_000427805_04554"/>
<dbReference type="Proteomes" id="UP000224974">
    <property type="component" value="Unassembled WGS sequence"/>
</dbReference>
<dbReference type="OrthoDB" id="6434572at2"/>
<name>A0A2C6DRV8_9GAMM</name>
<reference evidence="2 4" key="3">
    <citation type="submission" date="2019-03" db="EMBL/GenBank/DDBJ databases">
        <authorList>
            <consortium name="Pathogen Informatics"/>
        </authorList>
    </citation>
    <scope>NUCLEOTIDE SEQUENCE [LARGE SCALE GENOMIC DNA]</scope>
    <source>
        <strain evidence="2 4">NCTC12282</strain>
    </source>
</reference>
<dbReference type="AlphaFoldDB" id="A0A2C6DRV8"/>
<dbReference type="Proteomes" id="UP000373449">
    <property type="component" value="Unassembled WGS sequence"/>
</dbReference>
<accession>A0A2C6DRV8</accession>
<keyword evidence="3" id="KW-1185">Reference proteome</keyword>
<reference evidence="1" key="2">
    <citation type="submission" date="2017-09" db="EMBL/GenBank/DDBJ databases">
        <title>FDA dAtabase for Regulatory Grade micrObial Sequences (FDA-ARGOS): Supporting development and validation of Infectious Disease Dx tests.</title>
        <authorList>
            <person name="Minogue T."/>
            <person name="Wolcott M."/>
            <person name="Wasieloski L."/>
            <person name="Aguilar W."/>
            <person name="Moore D."/>
            <person name="Tallon L.J."/>
            <person name="Sadzewicz L."/>
            <person name="Ott S."/>
            <person name="Zhao X."/>
            <person name="Nagaraj S."/>
            <person name="Vavikolanu K."/>
            <person name="Aluvathingal J."/>
            <person name="Nadendla S."/>
            <person name="Sichtig H."/>
        </authorList>
    </citation>
    <scope>NUCLEOTIDE SEQUENCE</scope>
    <source>
        <strain evidence="1">FDAARGOS_387</strain>
    </source>
</reference>
<gene>
    <name evidence="1" type="ORF">CRN84_17850</name>
    <name evidence="2" type="ORF">NCTC12282_04938</name>
</gene>
<dbReference type="EMBL" id="PDDX01000001">
    <property type="protein sequence ID" value="PHI31062.1"/>
    <property type="molecule type" value="Genomic_DNA"/>
</dbReference>
<organism evidence="1 3">
    <name type="scientific">Budvicia aquatica</name>
    <dbReference type="NCBI Taxonomy" id="82979"/>
    <lineage>
        <taxon>Bacteria</taxon>
        <taxon>Pseudomonadati</taxon>
        <taxon>Pseudomonadota</taxon>
        <taxon>Gammaproteobacteria</taxon>
        <taxon>Enterobacterales</taxon>
        <taxon>Budviciaceae</taxon>
        <taxon>Budvicia</taxon>
    </lineage>
</organism>
<protein>
    <submittedName>
        <fullName evidence="1">Uncharacterized protein</fullName>
    </submittedName>
</protein>
<evidence type="ECO:0000313" key="2">
    <source>
        <dbReference type="EMBL" id="VFS51283.1"/>
    </source>
</evidence>
<evidence type="ECO:0000313" key="3">
    <source>
        <dbReference type="Proteomes" id="UP000224974"/>
    </source>
</evidence>
<dbReference type="EMBL" id="CAADJA010000002">
    <property type="protein sequence ID" value="VFS51283.1"/>
    <property type="molecule type" value="Genomic_DNA"/>
</dbReference>
<proteinExistence type="predicted"/>
<evidence type="ECO:0000313" key="1">
    <source>
        <dbReference type="EMBL" id="PHI31062.1"/>
    </source>
</evidence>